<comment type="subcellular location">
    <subcellularLocation>
        <location evidence="1">Membrane</location>
        <topology evidence="1">Multi-pass membrane protein</topology>
    </subcellularLocation>
</comment>
<evidence type="ECO:0000313" key="11">
    <source>
        <dbReference type="EnsemblMetazoa" id="XP_038055731.1"/>
    </source>
</evidence>
<evidence type="ECO:0000256" key="6">
    <source>
        <dbReference type="ARBA" id="ARBA00023170"/>
    </source>
</evidence>
<dbReference type="GO" id="GO:0004930">
    <property type="term" value="F:G protein-coupled receptor activity"/>
    <property type="evidence" value="ECO:0007669"/>
    <property type="project" value="UniProtKB-KW"/>
</dbReference>
<evidence type="ECO:0000256" key="2">
    <source>
        <dbReference type="ARBA" id="ARBA00022692"/>
    </source>
</evidence>
<feature type="region of interest" description="Disordered" evidence="8">
    <location>
        <begin position="354"/>
        <end position="397"/>
    </location>
</feature>
<dbReference type="PROSITE" id="PS50262">
    <property type="entry name" value="G_PROTEIN_RECEP_F1_2"/>
    <property type="match status" value="1"/>
</dbReference>
<evidence type="ECO:0000256" key="5">
    <source>
        <dbReference type="ARBA" id="ARBA00023136"/>
    </source>
</evidence>
<dbReference type="PRINTS" id="PR00237">
    <property type="entry name" value="GPCRRHODOPSN"/>
</dbReference>
<dbReference type="SUPFAM" id="SSF81321">
    <property type="entry name" value="Family A G protein-coupled receptor-like"/>
    <property type="match status" value="1"/>
</dbReference>
<dbReference type="InterPro" id="IPR017452">
    <property type="entry name" value="GPCR_Rhodpsn_7TM"/>
</dbReference>
<feature type="domain" description="G-protein coupled receptors family 1 profile" evidence="10">
    <location>
        <begin position="48"/>
        <end position="327"/>
    </location>
</feature>
<dbReference type="AlphaFoldDB" id="A0A913ZXF1"/>
<dbReference type="PANTHER" id="PTHR24243">
    <property type="entry name" value="G-PROTEIN COUPLED RECEPTOR"/>
    <property type="match status" value="1"/>
</dbReference>
<keyword evidence="6" id="KW-0675">Receptor</keyword>
<feature type="transmembrane region" description="Helical" evidence="9">
    <location>
        <begin position="216"/>
        <end position="234"/>
    </location>
</feature>
<dbReference type="GO" id="GO:0005886">
    <property type="term" value="C:plasma membrane"/>
    <property type="evidence" value="ECO:0007669"/>
    <property type="project" value="TreeGrafter"/>
</dbReference>
<feature type="transmembrane region" description="Helical" evidence="9">
    <location>
        <begin position="264"/>
        <end position="290"/>
    </location>
</feature>
<evidence type="ECO:0000256" key="4">
    <source>
        <dbReference type="ARBA" id="ARBA00023040"/>
    </source>
</evidence>
<evidence type="ECO:0000313" key="12">
    <source>
        <dbReference type="Proteomes" id="UP000887568"/>
    </source>
</evidence>
<evidence type="ECO:0000256" key="3">
    <source>
        <dbReference type="ARBA" id="ARBA00022989"/>
    </source>
</evidence>
<feature type="compositionally biased region" description="Polar residues" evidence="8">
    <location>
        <begin position="369"/>
        <end position="384"/>
    </location>
</feature>
<evidence type="ECO:0000256" key="7">
    <source>
        <dbReference type="ARBA" id="ARBA00023224"/>
    </source>
</evidence>
<proteinExistence type="predicted"/>
<feature type="compositionally biased region" description="Low complexity" evidence="8">
    <location>
        <begin position="355"/>
        <end position="367"/>
    </location>
</feature>
<feature type="transmembrane region" description="Helical" evidence="9">
    <location>
        <begin position="310"/>
        <end position="330"/>
    </location>
</feature>
<feature type="transmembrane region" description="Helical" evidence="9">
    <location>
        <begin position="105"/>
        <end position="132"/>
    </location>
</feature>
<organism evidence="11 12">
    <name type="scientific">Patiria miniata</name>
    <name type="common">Bat star</name>
    <name type="synonym">Asterina miniata</name>
    <dbReference type="NCBI Taxonomy" id="46514"/>
    <lineage>
        <taxon>Eukaryota</taxon>
        <taxon>Metazoa</taxon>
        <taxon>Echinodermata</taxon>
        <taxon>Eleutherozoa</taxon>
        <taxon>Asterozoa</taxon>
        <taxon>Asteroidea</taxon>
        <taxon>Valvatacea</taxon>
        <taxon>Valvatida</taxon>
        <taxon>Asterinidae</taxon>
        <taxon>Patiria</taxon>
    </lineage>
</organism>
<dbReference type="PANTHER" id="PTHR24243:SF208">
    <property type="entry name" value="PYROKININ-1 RECEPTOR"/>
    <property type="match status" value="1"/>
</dbReference>
<sequence length="397" mass="44793">MANSQDIVCDIQENFTSEEETYLNVYDAGDRFAIEVVYPCIMALGIITNGAFCIVLSRVKQMRNVTNLYLVNLALADMTFLIVAVSEKLARIIASPVQLDKTLYGLAGCILIPFIVNCTYFASIFIVTLVSIEKFYAICRPLQHRRISSFERTVKLLIGAWMLSILCSCTFIPGRANVVTICVQWPADYADIDLPSVVTLCTSINVWNWFQHVSNFLQSVPFFVAAAANTVMYVKILKTMHRRVGAQDDLTEMNNKRVQVRNQVAAMLVANGLVFFLCQMLFQCVSVALAFRHLRTPPILTVAQIDKALLVARILTYLNSAVNAIIYNIVSSRYRSAFKETFCWRKARRVHPRPRVNNVDNNQDLLNPESGQSDSRNRTSVADNSRNRSLETENTLC</sequence>
<dbReference type="CDD" id="cd00637">
    <property type="entry name" value="7tm_classA_rhodopsin-like"/>
    <property type="match status" value="1"/>
</dbReference>
<evidence type="ECO:0000259" key="10">
    <source>
        <dbReference type="PROSITE" id="PS50262"/>
    </source>
</evidence>
<evidence type="ECO:0000256" key="9">
    <source>
        <dbReference type="SAM" id="Phobius"/>
    </source>
</evidence>
<keyword evidence="5 9" id="KW-0472">Membrane</keyword>
<name>A0A913ZXF1_PATMI</name>
<dbReference type="Proteomes" id="UP000887568">
    <property type="component" value="Unplaced"/>
</dbReference>
<evidence type="ECO:0000256" key="8">
    <source>
        <dbReference type="SAM" id="MobiDB-lite"/>
    </source>
</evidence>
<keyword evidence="4" id="KW-0297">G-protein coupled receptor</keyword>
<dbReference type="InterPro" id="IPR000276">
    <property type="entry name" value="GPCR_Rhodpsn"/>
</dbReference>
<dbReference type="Gene3D" id="1.20.1070.10">
    <property type="entry name" value="Rhodopsin 7-helix transmembrane proteins"/>
    <property type="match status" value="1"/>
</dbReference>
<dbReference type="Pfam" id="PF00001">
    <property type="entry name" value="7tm_1"/>
    <property type="match status" value="1"/>
</dbReference>
<feature type="transmembrane region" description="Helical" evidence="9">
    <location>
        <begin position="36"/>
        <end position="56"/>
    </location>
</feature>
<dbReference type="OrthoDB" id="10036964at2759"/>
<keyword evidence="3 9" id="KW-1133">Transmembrane helix</keyword>
<protein>
    <recommendedName>
        <fullName evidence="10">G-protein coupled receptors family 1 profile domain-containing protein</fullName>
    </recommendedName>
</protein>
<reference evidence="11" key="1">
    <citation type="submission" date="2022-11" db="UniProtKB">
        <authorList>
            <consortium name="EnsemblMetazoa"/>
        </authorList>
    </citation>
    <scope>IDENTIFICATION</scope>
</reference>
<dbReference type="OMA" id="NGAFCIV"/>
<keyword evidence="7" id="KW-0807">Transducer</keyword>
<feature type="transmembrane region" description="Helical" evidence="9">
    <location>
        <begin position="153"/>
        <end position="173"/>
    </location>
</feature>
<dbReference type="RefSeq" id="XP_038055731.1">
    <property type="nucleotide sequence ID" value="XM_038199803.1"/>
</dbReference>
<keyword evidence="12" id="KW-1185">Reference proteome</keyword>
<dbReference type="EnsemblMetazoa" id="XM_038199803.1">
    <property type="protein sequence ID" value="XP_038055731.1"/>
    <property type="gene ID" value="LOC119727758"/>
</dbReference>
<evidence type="ECO:0000256" key="1">
    <source>
        <dbReference type="ARBA" id="ARBA00004141"/>
    </source>
</evidence>
<accession>A0A913ZXF1</accession>
<dbReference type="GeneID" id="119727758"/>
<keyword evidence="2 9" id="KW-0812">Transmembrane</keyword>
<feature type="transmembrane region" description="Helical" evidence="9">
    <location>
        <begin position="68"/>
        <end position="85"/>
    </location>
</feature>